<dbReference type="Gene3D" id="3.10.620.30">
    <property type="match status" value="1"/>
</dbReference>
<dbReference type="InterPro" id="IPR002931">
    <property type="entry name" value="Transglutaminase-like"/>
</dbReference>
<comment type="caution">
    <text evidence="3">The sequence shown here is derived from an EMBL/GenBank/DDBJ whole genome shotgun (WGS) entry which is preliminary data.</text>
</comment>
<dbReference type="AlphaFoldDB" id="A0A0P6Y0F0"/>
<feature type="transmembrane region" description="Helical" evidence="1">
    <location>
        <begin position="43"/>
        <end position="62"/>
    </location>
</feature>
<feature type="transmembrane region" description="Helical" evidence="1">
    <location>
        <begin position="20"/>
        <end position="37"/>
    </location>
</feature>
<feature type="domain" description="Transglutaminase-like" evidence="2">
    <location>
        <begin position="505"/>
        <end position="576"/>
    </location>
</feature>
<evidence type="ECO:0000256" key="1">
    <source>
        <dbReference type="SAM" id="Phobius"/>
    </source>
</evidence>
<reference evidence="3 4" key="1">
    <citation type="submission" date="2015-07" db="EMBL/GenBank/DDBJ databases">
        <title>Genome sequence of Ornatilinea apprima DSM 23815.</title>
        <authorList>
            <person name="Hemp J."/>
            <person name="Ward L.M."/>
            <person name="Pace L.A."/>
            <person name="Fischer W.W."/>
        </authorList>
    </citation>
    <scope>NUCLEOTIDE SEQUENCE [LARGE SCALE GENOMIC DNA]</scope>
    <source>
        <strain evidence="3 4">P3M-1</strain>
    </source>
</reference>
<dbReference type="Pfam" id="PF01841">
    <property type="entry name" value="Transglut_core"/>
    <property type="match status" value="1"/>
</dbReference>
<evidence type="ECO:0000313" key="3">
    <source>
        <dbReference type="EMBL" id="KPL78795.1"/>
    </source>
</evidence>
<keyword evidence="1" id="KW-1133">Transmembrane helix</keyword>
<dbReference type="PANTHER" id="PTHR42736:SF1">
    <property type="entry name" value="PROTEIN-GLUTAMINE GAMMA-GLUTAMYLTRANSFERASE"/>
    <property type="match status" value="1"/>
</dbReference>
<dbReference type="Pfam" id="PF13559">
    <property type="entry name" value="DUF4129"/>
    <property type="match status" value="1"/>
</dbReference>
<proteinExistence type="predicted"/>
<keyword evidence="1" id="KW-0472">Membrane</keyword>
<dbReference type="STRING" id="1134406.ADN00_06095"/>
<dbReference type="InterPro" id="IPR038765">
    <property type="entry name" value="Papain-like_cys_pep_sf"/>
</dbReference>
<gene>
    <name evidence="3" type="ORF">ADN00_06095</name>
</gene>
<evidence type="ECO:0000259" key="2">
    <source>
        <dbReference type="SMART" id="SM00460"/>
    </source>
</evidence>
<dbReference type="SUPFAM" id="SSF54001">
    <property type="entry name" value="Cysteine proteinases"/>
    <property type="match status" value="1"/>
</dbReference>
<feature type="transmembrane region" description="Helical" evidence="1">
    <location>
        <begin position="69"/>
        <end position="87"/>
    </location>
</feature>
<sequence length="742" mass="82753">MQAIFSTPWQDVLKKKWDKLILLGLVLLIALTVVQRSHLTRGITPVTTCALLGFVLGCLLSATRFSNGFAILYTLILAHFTALQATFRFLPRLPAGFSFWQWLDLLNLHFFTALQTVFSALGDHFTAGHPLPDRVIQLLIGLFAGLACSWLGWQTFKQKRSFAGVLPLGIGTVILMQITGQNVNLLFLLIIFVVILTCSTSAERIKAQWDQESLPYPWDFGLDWVSSMFVLALLVGGFSFFFYLAASREGWQKIDDFIDRLRPQPAQVISTQDDDSSDRIQHNDVDASTADLLVRFTPPPTLTTSVLSVKLSDPPPLPPEVSRETGPTYYLRGEIYGEYTGNSWLPAPVEDSVPPQVDSQAPTPGRYVLEQEYTILASQWGFLYAINQPVAGSDSLTFLQVGDEPSFLLQSESDQYRVVSWAARLSADQLAAAGTEYPSEVLSAYTQLPETLPKRIKALAQTITEGSESSFEQSLLIQNYLRSNYSYSLEITPPPAGQDVVEYFLFEEKQGFCSYYASSMVVMLRSLGVPARVAAGYVTGGYNYYENAYIIPASNAHAWVEVYFPGFGWVEFEPTTARAAPNYGPLVGESTALEESPARTGPTALFSWKNGLPGLLLGLALVSVICLYAIYRHKTSLQATSATRQYARVRSFLSRLGFSAPASLTPLEYADMVTPRLADWPWLQDLLRASTRLYVFEVYSPTPPDAAQQVELRRKWQDSGPQRLKLRASHFLHRAFQSERED</sequence>
<feature type="transmembrane region" description="Helical" evidence="1">
    <location>
        <begin position="222"/>
        <end position="244"/>
    </location>
</feature>
<feature type="transmembrane region" description="Helical" evidence="1">
    <location>
        <begin position="134"/>
        <end position="153"/>
    </location>
</feature>
<organism evidence="3 4">
    <name type="scientific">Ornatilinea apprima</name>
    <dbReference type="NCBI Taxonomy" id="1134406"/>
    <lineage>
        <taxon>Bacteria</taxon>
        <taxon>Bacillati</taxon>
        <taxon>Chloroflexota</taxon>
        <taxon>Anaerolineae</taxon>
        <taxon>Anaerolineales</taxon>
        <taxon>Anaerolineaceae</taxon>
        <taxon>Ornatilinea</taxon>
    </lineage>
</organism>
<accession>A0A0P6Y0F0</accession>
<name>A0A0P6Y0F0_9CHLR</name>
<dbReference type="RefSeq" id="WP_075062079.1">
    <property type="nucleotide sequence ID" value="NZ_LGCL01000016.1"/>
</dbReference>
<evidence type="ECO:0000313" key="4">
    <source>
        <dbReference type="Proteomes" id="UP000050417"/>
    </source>
</evidence>
<dbReference type="Proteomes" id="UP000050417">
    <property type="component" value="Unassembled WGS sequence"/>
</dbReference>
<feature type="transmembrane region" description="Helical" evidence="1">
    <location>
        <begin position="612"/>
        <end position="631"/>
    </location>
</feature>
<dbReference type="PATRIC" id="fig|1134406.4.peg.1698"/>
<dbReference type="InterPro" id="IPR025403">
    <property type="entry name" value="TgpA-like_C"/>
</dbReference>
<dbReference type="SMART" id="SM00460">
    <property type="entry name" value="TGc"/>
    <property type="match status" value="1"/>
</dbReference>
<dbReference type="EMBL" id="LGCL01000016">
    <property type="protein sequence ID" value="KPL78795.1"/>
    <property type="molecule type" value="Genomic_DNA"/>
</dbReference>
<dbReference type="PANTHER" id="PTHR42736">
    <property type="entry name" value="PROTEIN-GLUTAMINE GAMMA-GLUTAMYLTRANSFERASE"/>
    <property type="match status" value="1"/>
</dbReference>
<feature type="transmembrane region" description="Helical" evidence="1">
    <location>
        <begin position="183"/>
        <end position="202"/>
    </location>
</feature>
<protein>
    <recommendedName>
        <fullName evidence="2">Transglutaminase-like domain-containing protein</fullName>
    </recommendedName>
</protein>
<dbReference type="InterPro" id="IPR052901">
    <property type="entry name" value="Bact_TGase-like"/>
</dbReference>
<keyword evidence="4" id="KW-1185">Reference proteome</keyword>
<dbReference type="OrthoDB" id="9804872at2"/>
<keyword evidence="1" id="KW-0812">Transmembrane</keyword>